<dbReference type="EMBL" id="KT780631">
    <property type="protein sequence ID" value="ALO70375.1"/>
    <property type="molecule type" value="Genomic_DNA"/>
</dbReference>
<feature type="transmembrane region" description="Helical" evidence="16">
    <location>
        <begin position="45"/>
        <end position="68"/>
    </location>
</feature>
<evidence type="ECO:0000256" key="1">
    <source>
        <dbReference type="ARBA" id="ARBA00004225"/>
    </source>
</evidence>
<evidence type="ECO:0000256" key="6">
    <source>
        <dbReference type="ARBA" id="ARBA00022660"/>
    </source>
</evidence>
<evidence type="ECO:0000256" key="11">
    <source>
        <dbReference type="ARBA" id="ARBA00023027"/>
    </source>
</evidence>
<keyword evidence="5" id="KW-0813">Transport</keyword>
<feature type="transmembrane region" description="Helical" evidence="16">
    <location>
        <begin position="128"/>
        <end position="148"/>
    </location>
</feature>
<dbReference type="PANTHER" id="PTHR11435">
    <property type="entry name" value="NADH UBIQUINONE OXIDOREDUCTASE SUBUNIT ND6"/>
    <property type="match status" value="1"/>
</dbReference>
<dbReference type="GO" id="GO:0008137">
    <property type="term" value="F:NADH dehydrogenase (ubiquinone) activity"/>
    <property type="evidence" value="ECO:0007669"/>
    <property type="project" value="UniProtKB-EC"/>
</dbReference>
<comment type="subcellular location">
    <subcellularLocation>
        <location evidence="1">Mitochondrion membrane</location>
        <topology evidence="1">Multi-pass membrane protein</topology>
    </subcellularLocation>
</comment>
<keyword evidence="7 16" id="KW-0812">Transmembrane</keyword>
<evidence type="ECO:0000256" key="2">
    <source>
        <dbReference type="ARBA" id="ARBA00005698"/>
    </source>
</evidence>
<keyword evidence="12 17" id="KW-0496">Mitochondrion</keyword>
<sequence length="164" mass="19537">MILLSLIFFISTLFLFMKHPLSMGLMLLIQTTLVSLIIGTMISNFWFSYILFLVFISGMLILFMYMINIASNEMLKISKILIILSLIMIFFLLLNWFIMDPMNINMINLNYNNIKLYFNKYFYYPNNILILFIMLYLFITLISSLKIINLKHGPIRKIYENSFM</sequence>
<dbReference type="AlphaFoldDB" id="A0A0S2M6Q4"/>
<gene>
    <name evidence="17" type="primary">nad6</name>
</gene>
<proteinExistence type="inferred from homology"/>
<organism evidence="17">
    <name type="scientific">Batrisodes sp. 1 EF-2015</name>
    <dbReference type="NCBI Taxonomy" id="1756851"/>
    <lineage>
        <taxon>Eukaryota</taxon>
        <taxon>Metazoa</taxon>
        <taxon>Ecdysozoa</taxon>
        <taxon>Arthropoda</taxon>
        <taxon>Hexapoda</taxon>
        <taxon>Insecta</taxon>
        <taxon>Pterygota</taxon>
        <taxon>Neoptera</taxon>
        <taxon>Endopterygota</taxon>
        <taxon>Coleoptera</taxon>
        <taxon>Polyphaga</taxon>
        <taxon>Staphyliniformia</taxon>
        <taxon>Staphylinidae</taxon>
        <taxon>Omaliinae group</taxon>
        <taxon>Pselaphinae</taxon>
        <taxon>Batrisodes</taxon>
    </lineage>
</organism>
<evidence type="ECO:0000256" key="14">
    <source>
        <dbReference type="ARBA" id="ARBA00031019"/>
    </source>
</evidence>
<keyword evidence="11" id="KW-0520">NAD</keyword>
<dbReference type="PANTHER" id="PTHR11435:SF1">
    <property type="entry name" value="NADH-UBIQUINONE OXIDOREDUCTASE CHAIN 6"/>
    <property type="match status" value="1"/>
</dbReference>
<comment type="catalytic activity">
    <reaction evidence="15">
        <text>a ubiquinone + NADH + 5 H(+)(in) = a ubiquinol + NAD(+) + 4 H(+)(out)</text>
        <dbReference type="Rhea" id="RHEA:29091"/>
        <dbReference type="Rhea" id="RHEA-COMP:9565"/>
        <dbReference type="Rhea" id="RHEA-COMP:9566"/>
        <dbReference type="ChEBI" id="CHEBI:15378"/>
        <dbReference type="ChEBI" id="CHEBI:16389"/>
        <dbReference type="ChEBI" id="CHEBI:17976"/>
        <dbReference type="ChEBI" id="CHEBI:57540"/>
        <dbReference type="ChEBI" id="CHEBI:57945"/>
        <dbReference type="EC" id="7.1.1.2"/>
    </reaction>
</comment>
<accession>A0A0S2M6Q4</accession>
<dbReference type="InterPro" id="IPR050269">
    <property type="entry name" value="ComplexI_Subunit6"/>
</dbReference>
<keyword evidence="6" id="KW-0679">Respiratory chain</keyword>
<evidence type="ECO:0000256" key="15">
    <source>
        <dbReference type="ARBA" id="ARBA00049551"/>
    </source>
</evidence>
<dbReference type="EC" id="7.1.1.2" evidence="3"/>
<comment type="similarity">
    <text evidence="2">Belongs to the complex I subunit 6 family.</text>
</comment>
<keyword evidence="13 16" id="KW-0472">Membrane</keyword>
<evidence type="ECO:0000256" key="10">
    <source>
        <dbReference type="ARBA" id="ARBA00022989"/>
    </source>
</evidence>
<reference evidence="17" key="1">
    <citation type="submission" date="2015-09" db="EMBL/GenBank/DDBJ databases">
        <title>Staphyliniformia phylogenetics from de novo mitogenomic assemblies.</title>
        <authorList>
            <person name="Favreau E.A."/>
            <person name="Linard B."/>
            <person name="Vogler A.P."/>
        </authorList>
    </citation>
    <scope>NUCLEOTIDE SEQUENCE</scope>
</reference>
<keyword evidence="9" id="KW-0249">Electron transport</keyword>
<geneLocation type="mitochondrion" evidence="17"/>
<evidence type="ECO:0000256" key="8">
    <source>
        <dbReference type="ARBA" id="ARBA00022967"/>
    </source>
</evidence>
<feature type="transmembrane region" description="Helical" evidence="16">
    <location>
        <begin position="80"/>
        <end position="99"/>
    </location>
</feature>
<evidence type="ECO:0000313" key="17">
    <source>
        <dbReference type="EMBL" id="ALO70375.1"/>
    </source>
</evidence>
<keyword evidence="10 16" id="KW-1133">Transmembrane helix</keyword>
<name>A0A0S2M6Q4_9COLE</name>
<evidence type="ECO:0000256" key="9">
    <source>
        <dbReference type="ARBA" id="ARBA00022982"/>
    </source>
</evidence>
<dbReference type="GO" id="GO:0031966">
    <property type="term" value="C:mitochondrial membrane"/>
    <property type="evidence" value="ECO:0007669"/>
    <property type="project" value="UniProtKB-SubCell"/>
</dbReference>
<evidence type="ECO:0000256" key="4">
    <source>
        <dbReference type="ARBA" id="ARBA00021095"/>
    </source>
</evidence>
<evidence type="ECO:0000256" key="3">
    <source>
        <dbReference type="ARBA" id="ARBA00012944"/>
    </source>
</evidence>
<evidence type="ECO:0000256" key="7">
    <source>
        <dbReference type="ARBA" id="ARBA00022692"/>
    </source>
</evidence>
<evidence type="ECO:0000256" key="5">
    <source>
        <dbReference type="ARBA" id="ARBA00022448"/>
    </source>
</evidence>
<keyword evidence="8" id="KW-1278">Translocase</keyword>
<protein>
    <recommendedName>
        <fullName evidence="4">NADH-ubiquinone oxidoreductase chain 6</fullName>
        <ecNumber evidence="3">7.1.1.2</ecNumber>
    </recommendedName>
    <alternativeName>
        <fullName evidence="14">NADH dehydrogenase subunit 6</fullName>
    </alternativeName>
</protein>
<evidence type="ECO:0000256" key="16">
    <source>
        <dbReference type="SAM" id="Phobius"/>
    </source>
</evidence>
<evidence type="ECO:0000256" key="13">
    <source>
        <dbReference type="ARBA" id="ARBA00023136"/>
    </source>
</evidence>
<evidence type="ECO:0000256" key="12">
    <source>
        <dbReference type="ARBA" id="ARBA00023128"/>
    </source>
</evidence>